<sequence>MAFNIDKTSGVGPATINIQPSEYNTTGKDINQTIYVEIGGKRQPINLIQRPAALSWKYTFTVEPTSTSIEPGGGSVSLTVKSTKQQLVNGNLVGEEIPLNYTAIHYSGNSFVTIDGTTLRAEANDNTDSRIETIRFTQAESGQVQDIVIEQAANVHYYFSAGVPSTTVEYDDTSYDPKIESYRMVGNRREEVGYTLYSDSSDMNAGSTSFSFSKNPNNEDRTMRGRAVQNDTNQVINLQVTQKMLPMWVFRGVHFKDFYSSNESIRKDYRVIITLRYDDFYTIDFEVIDDKSIAMALKASGQNDSWSKSFRVIRVSGRMTRTGQSLRLEPKGVSGIVLGEFDSNGEFSTTENLRSPGLFSDNYYDFDHLDRSESERVWSSIGSLPGGFYASTGIASQYRFSIRNHLQ</sequence>
<dbReference type="EMBL" id="BK032811">
    <property type="protein sequence ID" value="DAF61453.1"/>
    <property type="molecule type" value="Genomic_DNA"/>
</dbReference>
<protein>
    <submittedName>
        <fullName evidence="2">Cellulase</fullName>
    </submittedName>
</protein>
<evidence type="ECO:0000256" key="1">
    <source>
        <dbReference type="SAM" id="MobiDB-lite"/>
    </source>
</evidence>
<reference evidence="2" key="1">
    <citation type="journal article" date="2021" name="Proc. Natl. Acad. Sci. U.S.A.">
        <title>A Catalog of Tens of Thousands of Viruses from Human Metagenomes Reveals Hidden Associations with Chronic Diseases.</title>
        <authorList>
            <person name="Tisza M.J."/>
            <person name="Buck C.B."/>
        </authorList>
    </citation>
    <scope>NUCLEOTIDE SEQUENCE</scope>
    <source>
        <strain evidence="2">Ct3pM2</strain>
    </source>
</reference>
<evidence type="ECO:0000313" key="2">
    <source>
        <dbReference type="EMBL" id="DAF61453.1"/>
    </source>
</evidence>
<name>A0A8S5TDS1_9CAUD</name>
<organism evidence="2">
    <name type="scientific">Myoviridae sp. ct3pM2</name>
    <dbReference type="NCBI Taxonomy" id="2827658"/>
    <lineage>
        <taxon>Viruses</taxon>
        <taxon>Duplodnaviria</taxon>
        <taxon>Heunggongvirae</taxon>
        <taxon>Uroviricota</taxon>
        <taxon>Caudoviricetes</taxon>
    </lineage>
</organism>
<proteinExistence type="predicted"/>
<feature type="compositionally biased region" description="Polar residues" evidence="1">
    <location>
        <begin position="204"/>
        <end position="216"/>
    </location>
</feature>
<feature type="region of interest" description="Disordered" evidence="1">
    <location>
        <begin position="204"/>
        <end position="229"/>
    </location>
</feature>
<dbReference type="Gene3D" id="2.60.40.10">
    <property type="entry name" value="Immunoglobulins"/>
    <property type="match status" value="2"/>
</dbReference>
<dbReference type="InterPro" id="IPR013783">
    <property type="entry name" value="Ig-like_fold"/>
</dbReference>
<accession>A0A8S5TDS1</accession>